<dbReference type="Proteomes" id="UP000314294">
    <property type="component" value="Unassembled WGS sequence"/>
</dbReference>
<name>A0A4Z2IW10_9TELE</name>
<evidence type="ECO:0000256" key="1">
    <source>
        <dbReference type="SAM" id="MobiDB-lite"/>
    </source>
</evidence>
<accession>A0A4Z2IW10</accession>
<organism evidence="2 3">
    <name type="scientific">Liparis tanakae</name>
    <name type="common">Tanaka's snailfish</name>
    <dbReference type="NCBI Taxonomy" id="230148"/>
    <lineage>
        <taxon>Eukaryota</taxon>
        <taxon>Metazoa</taxon>
        <taxon>Chordata</taxon>
        <taxon>Craniata</taxon>
        <taxon>Vertebrata</taxon>
        <taxon>Euteleostomi</taxon>
        <taxon>Actinopterygii</taxon>
        <taxon>Neopterygii</taxon>
        <taxon>Teleostei</taxon>
        <taxon>Neoteleostei</taxon>
        <taxon>Acanthomorphata</taxon>
        <taxon>Eupercaria</taxon>
        <taxon>Perciformes</taxon>
        <taxon>Cottioidei</taxon>
        <taxon>Cottales</taxon>
        <taxon>Liparidae</taxon>
        <taxon>Liparis</taxon>
    </lineage>
</organism>
<proteinExistence type="predicted"/>
<comment type="caution">
    <text evidence="2">The sequence shown here is derived from an EMBL/GenBank/DDBJ whole genome shotgun (WGS) entry which is preliminary data.</text>
</comment>
<protein>
    <submittedName>
        <fullName evidence="2">Uncharacterized protein</fullName>
    </submittedName>
</protein>
<evidence type="ECO:0000313" key="3">
    <source>
        <dbReference type="Proteomes" id="UP000314294"/>
    </source>
</evidence>
<evidence type="ECO:0000313" key="2">
    <source>
        <dbReference type="EMBL" id="TNN82140.1"/>
    </source>
</evidence>
<sequence>MRRGAALRVARGGSSSGSREKILQISSCVSLNTGVIFSVLNNVVSLLRSILTAASKGSSAGTQSTYETTASHWCVGDTRYFHWSPVFGRHATRLQTRTTSSRRPPEHVANRGGWSWKLKTVRGANIAAAADYKPSRASAPRSSSAANPSAEPERLQRYNTFAFGRRSLLRSNFSGGFNDMTFVQAAGSGPPSHFQEHFLSAGGPGGNPASKAIRRGTATQPRMGFDIKHTSALHITTDTKAQRWRLAPSDVQLVDHTGG</sequence>
<dbReference type="EMBL" id="SRLO01000041">
    <property type="protein sequence ID" value="TNN82140.1"/>
    <property type="molecule type" value="Genomic_DNA"/>
</dbReference>
<keyword evidence="3" id="KW-1185">Reference proteome</keyword>
<feature type="compositionally biased region" description="Low complexity" evidence="1">
    <location>
        <begin position="135"/>
        <end position="150"/>
    </location>
</feature>
<dbReference type="AlphaFoldDB" id="A0A4Z2IW10"/>
<feature type="region of interest" description="Disordered" evidence="1">
    <location>
        <begin position="131"/>
        <end position="153"/>
    </location>
</feature>
<reference evidence="2 3" key="1">
    <citation type="submission" date="2019-03" db="EMBL/GenBank/DDBJ databases">
        <title>First draft genome of Liparis tanakae, snailfish: a comprehensive survey of snailfish specific genes.</title>
        <authorList>
            <person name="Kim W."/>
            <person name="Song I."/>
            <person name="Jeong J.-H."/>
            <person name="Kim D."/>
            <person name="Kim S."/>
            <person name="Ryu S."/>
            <person name="Song J.Y."/>
            <person name="Lee S.K."/>
        </authorList>
    </citation>
    <scope>NUCLEOTIDE SEQUENCE [LARGE SCALE GENOMIC DNA]</scope>
    <source>
        <tissue evidence="2">Muscle</tissue>
    </source>
</reference>
<gene>
    <name evidence="2" type="ORF">EYF80_007508</name>
</gene>